<feature type="domain" description="Peptidase S26" evidence="6">
    <location>
        <begin position="17"/>
        <end position="167"/>
    </location>
</feature>
<keyword evidence="5" id="KW-0472">Membrane</keyword>
<protein>
    <recommendedName>
        <fullName evidence="3">signal peptidase I</fullName>
        <ecNumber evidence="3">3.4.21.89</ecNumber>
    </recommendedName>
</protein>
<dbReference type="InterPro" id="IPR019757">
    <property type="entry name" value="Pept_S26A_signal_pept_1_Lys-AS"/>
</dbReference>
<dbReference type="InterPro" id="IPR019758">
    <property type="entry name" value="Pept_S26A_signal_pept_1_CS"/>
</dbReference>
<keyword evidence="5" id="KW-1133">Transmembrane helix</keyword>
<gene>
    <name evidence="7" type="ORF">S01H1_82288</name>
</gene>
<dbReference type="GO" id="GO:0004252">
    <property type="term" value="F:serine-type endopeptidase activity"/>
    <property type="evidence" value="ECO:0007669"/>
    <property type="project" value="InterPro"/>
</dbReference>
<proteinExistence type="inferred from homology"/>
<keyword evidence="4" id="KW-0378">Hydrolase</keyword>
<dbReference type="EMBL" id="BARS01055769">
    <property type="protein sequence ID" value="GAG48817.1"/>
    <property type="molecule type" value="Genomic_DNA"/>
</dbReference>
<dbReference type="SUPFAM" id="SSF51306">
    <property type="entry name" value="LexA/Signal peptidase"/>
    <property type="match status" value="1"/>
</dbReference>
<dbReference type="NCBIfam" id="TIGR02227">
    <property type="entry name" value="sigpep_I_bact"/>
    <property type="match status" value="1"/>
</dbReference>
<dbReference type="InterPro" id="IPR000223">
    <property type="entry name" value="Pept_S26A_signal_pept_1"/>
</dbReference>
<dbReference type="PROSITE" id="PS00761">
    <property type="entry name" value="SPASE_I_3"/>
    <property type="match status" value="1"/>
</dbReference>
<comment type="similarity">
    <text evidence="2">Belongs to the peptidase S26 family.</text>
</comment>
<evidence type="ECO:0000256" key="2">
    <source>
        <dbReference type="ARBA" id="ARBA00009370"/>
    </source>
</evidence>
<keyword evidence="5" id="KW-0812">Transmembrane</keyword>
<dbReference type="GO" id="GO:0016020">
    <property type="term" value="C:membrane"/>
    <property type="evidence" value="ECO:0007669"/>
    <property type="project" value="InterPro"/>
</dbReference>
<dbReference type="Pfam" id="PF10502">
    <property type="entry name" value="Peptidase_S26"/>
    <property type="match status" value="1"/>
</dbReference>
<evidence type="ECO:0000256" key="1">
    <source>
        <dbReference type="ARBA" id="ARBA00000677"/>
    </source>
</evidence>
<feature type="non-terminal residue" evidence="7">
    <location>
        <position position="168"/>
    </location>
</feature>
<organism evidence="7">
    <name type="scientific">marine sediment metagenome</name>
    <dbReference type="NCBI Taxonomy" id="412755"/>
    <lineage>
        <taxon>unclassified sequences</taxon>
        <taxon>metagenomes</taxon>
        <taxon>ecological metagenomes</taxon>
    </lineage>
</organism>
<dbReference type="PANTHER" id="PTHR43390:SF1">
    <property type="entry name" value="CHLOROPLAST PROCESSING PEPTIDASE"/>
    <property type="match status" value="1"/>
</dbReference>
<dbReference type="PRINTS" id="PR00727">
    <property type="entry name" value="LEADERPTASE"/>
</dbReference>
<dbReference type="EC" id="3.4.21.89" evidence="3"/>
<evidence type="ECO:0000259" key="6">
    <source>
        <dbReference type="Pfam" id="PF10502"/>
    </source>
</evidence>
<evidence type="ECO:0000256" key="4">
    <source>
        <dbReference type="ARBA" id="ARBA00022801"/>
    </source>
</evidence>
<evidence type="ECO:0000256" key="3">
    <source>
        <dbReference type="ARBA" id="ARBA00013208"/>
    </source>
</evidence>
<evidence type="ECO:0000313" key="7">
    <source>
        <dbReference type="EMBL" id="GAG48817.1"/>
    </source>
</evidence>
<comment type="caution">
    <text evidence="7">The sequence shown here is derived from an EMBL/GenBank/DDBJ whole genome shotgun (WGS) entry which is preliminary data.</text>
</comment>
<dbReference type="CDD" id="cd06530">
    <property type="entry name" value="S26_SPase_I"/>
    <property type="match status" value="1"/>
</dbReference>
<accession>X0YPH4</accession>
<dbReference type="GO" id="GO:0006465">
    <property type="term" value="P:signal peptide processing"/>
    <property type="evidence" value="ECO:0007669"/>
    <property type="project" value="InterPro"/>
</dbReference>
<dbReference type="AlphaFoldDB" id="X0YPH4"/>
<dbReference type="Gene3D" id="2.10.109.10">
    <property type="entry name" value="Umud Fragment, subunit A"/>
    <property type="match status" value="1"/>
</dbReference>
<dbReference type="PROSITE" id="PS00760">
    <property type="entry name" value="SPASE_I_2"/>
    <property type="match status" value="1"/>
</dbReference>
<name>X0YPH4_9ZZZZ</name>
<reference evidence="7" key="1">
    <citation type="journal article" date="2014" name="Front. Microbiol.">
        <title>High frequency of phylogenetically diverse reductive dehalogenase-homologous genes in deep subseafloor sedimentary metagenomes.</title>
        <authorList>
            <person name="Kawai M."/>
            <person name="Futagami T."/>
            <person name="Toyoda A."/>
            <person name="Takaki Y."/>
            <person name="Nishi S."/>
            <person name="Hori S."/>
            <person name="Arai W."/>
            <person name="Tsubouchi T."/>
            <person name="Morono Y."/>
            <person name="Uchiyama I."/>
            <person name="Ito T."/>
            <person name="Fujiyama A."/>
            <person name="Inagaki F."/>
            <person name="Takami H."/>
        </authorList>
    </citation>
    <scope>NUCLEOTIDE SEQUENCE</scope>
    <source>
        <strain evidence="7">Expedition CK06-06</strain>
    </source>
</reference>
<feature type="transmembrane region" description="Helical" evidence="5">
    <location>
        <begin position="12"/>
        <end position="35"/>
    </location>
</feature>
<sequence>METELPEKRTRFPFRGVLITLVIALIIFLVAQAMMQSVKVVGASMEPSLHNGQYLVVSKAAYWFHPPRRGDIIVFHSPQNQDQDIIKRVIATPGETVEIREGKVYINGSPLDEPYIAEEPYYNLKPQNVPEDSYFVLGDNRNHSSDSHVWGVVPEGNIVGKAWICYWP</sequence>
<comment type="catalytic activity">
    <reaction evidence="1">
        <text>Cleavage of hydrophobic, N-terminal signal or leader sequences from secreted and periplasmic proteins.</text>
        <dbReference type="EC" id="3.4.21.89"/>
    </reaction>
</comment>
<dbReference type="InterPro" id="IPR019533">
    <property type="entry name" value="Peptidase_S26"/>
</dbReference>
<dbReference type="InterPro" id="IPR036286">
    <property type="entry name" value="LexA/Signal_pep-like_sf"/>
</dbReference>
<evidence type="ECO:0000256" key="5">
    <source>
        <dbReference type="SAM" id="Phobius"/>
    </source>
</evidence>
<dbReference type="GO" id="GO:0009003">
    <property type="term" value="F:signal peptidase activity"/>
    <property type="evidence" value="ECO:0007669"/>
    <property type="project" value="UniProtKB-EC"/>
</dbReference>
<dbReference type="PANTHER" id="PTHR43390">
    <property type="entry name" value="SIGNAL PEPTIDASE I"/>
    <property type="match status" value="1"/>
</dbReference>